<evidence type="ECO:0000313" key="2">
    <source>
        <dbReference type="Proteomes" id="UP000076717"/>
    </source>
</evidence>
<accession>A0A166H3K8</accession>
<comment type="caution">
    <text evidence="1">The sequence shown here is derived from an EMBL/GenBank/DDBJ whole genome shotgun (WGS) entry which is preliminary data.</text>
</comment>
<gene>
    <name evidence="1" type="ORF">ACH61_03026</name>
</gene>
<reference evidence="1 2" key="1">
    <citation type="submission" date="2015-08" db="EMBL/GenBank/DDBJ databases">
        <title>Draft Genome Sequence of Rathayibacter sp. Strain VKM Ac-2596 Isolated from Leaf Gall Induced by Plant-Parasitic Nematodes.</title>
        <authorList>
            <person name="Vasilenko O.V."/>
            <person name="Starodumova I.P."/>
            <person name="Tarlachkov S.V."/>
            <person name="Dorofeeva L.V."/>
            <person name="Evtushenko L.I."/>
        </authorList>
    </citation>
    <scope>NUCLEOTIDE SEQUENCE [LARGE SCALE GENOMIC DNA]</scope>
    <source>
        <strain evidence="1 2">VKM Ac-2596</strain>
    </source>
</reference>
<sequence>MSRAERIVGKKPTVALFRSVAVTLACLRCNSVQPQLAEMVGVSQPTISRTIAAFVPLVTATLVDCMPTVDDLDPNGQYIVDGRLFPCWARRDRPELYSGKNKCTGMNYTSPAPSMATVSGFPTQLPGGVRDVKALRESGFLDDPAEEPRHFGDRG</sequence>
<organism evidence="1 2">
    <name type="scientific">Rathayibacter tanaceti</name>
    <dbReference type="NCBI Taxonomy" id="1671680"/>
    <lineage>
        <taxon>Bacteria</taxon>
        <taxon>Bacillati</taxon>
        <taxon>Actinomycetota</taxon>
        <taxon>Actinomycetes</taxon>
        <taxon>Micrococcales</taxon>
        <taxon>Microbacteriaceae</taxon>
        <taxon>Rathayibacter</taxon>
    </lineage>
</organism>
<name>A0A166H3K8_9MICO</name>
<keyword evidence="2" id="KW-1185">Reference proteome</keyword>
<protein>
    <submittedName>
        <fullName evidence="1">Uncharacterized protein</fullName>
    </submittedName>
</protein>
<dbReference type="Proteomes" id="UP000076717">
    <property type="component" value="Unassembled WGS sequence"/>
</dbReference>
<dbReference type="EMBL" id="LIIN01000183">
    <property type="protein sequence ID" value="KZX19872.1"/>
    <property type="molecule type" value="Genomic_DNA"/>
</dbReference>
<dbReference type="AlphaFoldDB" id="A0A166H3K8"/>
<proteinExistence type="predicted"/>
<evidence type="ECO:0000313" key="1">
    <source>
        <dbReference type="EMBL" id="KZX19872.1"/>
    </source>
</evidence>